<dbReference type="PROSITE" id="PS50930">
    <property type="entry name" value="HTH_LYTTR"/>
    <property type="match status" value="1"/>
</dbReference>
<dbReference type="PANTHER" id="PTHR37299">
    <property type="entry name" value="TRANSCRIPTIONAL REGULATOR-RELATED"/>
    <property type="match status" value="1"/>
</dbReference>
<name>A0A975C4J7_9CAUL</name>
<feature type="transmembrane region" description="Helical" evidence="1">
    <location>
        <begin position="80"/>
        <end position="103"/>
    </location>
</feature>
<dbReference type="InterPro" id="IPR012379">
    <property type="entry name" value="LytTR_MHYE"/>
</dbReference>
<feature type="domain" description="HTH LytTR-type" evidence="2">
    <location>
        <begin position="178"/>
        <end position="282"/>
    </location>
</feature>
<dbReference type="GO" id="GO:0003677">
    <property type="term" value="F:DNA binding"/>
    <property type="evidence" value="ECO:0007669"/>
    <property type="project" value="InterPro"/>
</dbReference>
<dbReference type="KEGG" id="bgoe:IFJ75_08970"/>
<keyword evidence="1" id="KW-0812">Transmembrane</keyword>
<evidence type="ECO:0000313" key="3">
    <source>
        <dbReference type="EMBL" id="QTC92954.1"/>
    </source>
</evidence>
<dbReference type="Gene3D" id="2.40.50.1020">
    <property type="entry name" value="LytTr DNA-binding domain"/>
    <property type="match status" value="1"/>
</dbReference>
<dbReference type="PANTHER" id="PTHR37299:SF1">
    <property type="entry name" value="STAGE 0 SPORULATION PROTEIN A HOMOLOG"/>
    <property type="match status" value="1"/>
</dbReference>
<dbReference type="GO" id="GO:0000156">
    <property type="term" value="F:phosphorelay response regulator activity"/>
    <property type="evidence" value="ECO:0007669"/>
    <property type="project" value="InterPro"/>
</dbReference>
<dbReference type="InterPro" id="IPR046947">
    <property type="entry name" value="LytR-like"/>
</dbReference>
<dbReference type="AlphaFoldDB" id="A0A975C4J7"/>
<feature type="transmembrane region" description="Helical" evidence="1">
    <location>
        <begin position="123"/>
        <end position="141"/>
    </location>
</feature>
<reference evidence="3" key="1">
    <citation type="submission" date="2020-09" db="EMBL/GenBank/DDBJ databases">
        <title>Brevundimonas sp. LVF2 isolated from a puddle in Goettingen, Germany.</title>
        <authorList>
            <person name="Friedrich I."/>
            <person name="Klassen A."/>
            <person name="Hannes N."/>
            <person name="Schneider D."/>
            <person name="Hertel R."/>
            <person name="Daniel R."/>
        </authorList>
    </citation>
    <scope>NUCLEOTIDE SEQUENCE</scope>
    <source>
        <strain evidence="3">LVF2</strain>
    </source>
</reference>
<accession>A0A975C4J7</accession>
<keyword evidence="1" id="KW-0472">Membrane</keyword>
<gene>
    <name evidence="3" type="ORF">IFJ75_08970</name>
</gene>
<organism evidence="3 4">
    <name type="scientific">Brevundimonas goettingensis</name>
    <dbReference type="NCBI Taxonomy" id="2774190"/>
    <lineage>
        <taxon>Bacteria</taxon>
        <taxon>Pseudomonadati</taxon>
        <taxon>Pseudomonadota</taxon>
        <taxon>Alphaproteobacteria</taxon>
        <taxon>Caulobacterales</taxon>
        <taxon>Caulobacteraceae</taxon>
        <taxon>Brevundimonas</taxon>
    </lineage>
</organism>
<keyword evidence="1" id="KW-1133">Transmembrane helix</keyword>
<dbReference type="Pfam" id="PF04397">
    <property type="entry name" value="LytTR"/>
    <property type="match status" value="1"/>
</dbReference>
<dbReference type="RefSeq" id="WP_207932232.1">
    <property type="nucleotide sequence ID" value="NZ_CP062222.1"/>
</dbReference>
<keyword evidence="4" id="KW-1185">Reference proteome</keyword>
<sequence length="283" mass="30812">MRPRLRLKALPFPALMAGLALYSYGATAVSAAWFLRRDFGLDVTESIGWAALLFSPWVAVGVMVWAILSLLGDRAKSMGILAILIVPIVPLAALISTGIDQAMRHADWSWGEIAARAIDRLPVAILLYTALAAAGLAAAWWRRTDLQRREMEALRAALDAVRTEQAIAARAPDAPTPLIVSVGRGRAPVLPAEIEWVSSAGNYAVVHWRDQEGLLREPLQQLEARLAPAGFARVHRSTLINLAHVAELRPLADGAWRATLDSGAELVISRSYRDAVLRRLGRS</sequence>
<proteinExistence type="predicted"/>
<evidence type="ECO:0000259" key="2">
    <source>
        <dbReference type="PROSITE" id="PS50930"/>
    </source>
</evidence>
<evidence type="ECO:0000256" key="1">
    <source>
        <dbReference type="SAM" id="Phobius"/>
    </source>
</evidence>
<dbReference type="EMBL" id="CP062222">
    <property type="protein sequence ID" value="QTC92954.1"/>
    <property type="molecule type" value="Genomic_DNA"/>
</dbReference>
<feature type="transmembrane region" description="Helical" evidence="1">
    <location>
        <begin position="12"/>
        <end position="35"/>
    </location>
</feature>
<evidence type="ECO:0000313" key="4">
    <source>
        <dbReference type="Proteomes" id="UP000663918"/>
    </source>
</evidence>
<feature type="transmembrane region" description="Helical" evidence="1">
    <location>
        <begin position="47"/>
        <end position="68"/>
    </location>
</feature>
<dbReference type="Proteomes" id="UP000663918">
    <property type="component" value="Chromosome"/>
</dbReference>
<protein>
    <submittedName>
        <fullName evidence="3">LytTR family transcriptional regulator</fullName>
    </submittedName>
</protein>
<dbReference type="InterPro" id="IPR007492">
    <property type="entry name" value="LytTR_DNA-bd_dom"/>
</dbReference>
<dbReference type="SMART" id="SM00850">
    <property type="entry name" value="LytTR"/>
    <property type="match status" value="1"/>
</dbReference>
<dbReference type="PIRSF" id="PIRSF031767">
    <property type="entry name" value="MHYE_LytTR"/>
    <property type="match status" value="1"/>
</dbReference>